<reference evidence="6 7" key="1">
    <citation type="submission" date="2016-01" db="EMBL/GenBank/DDBJ databases">
        <title>Genome sequence of Clostridium neopropionicum X4, DSM-3847.</title>
        <authorList>
            <person name="Poehlein A."/>
            <person name="Beck M.H."/>
            <person name="Bengelsdorf F.R."/>
            <person name="Daniel R."/>
            <person name="Duerre P."/>
        </authorList>
    </citation>
    <scope>NUCLEOTIDE SEQUENCE [LARGE SCALE GENOMIC DNA]</scope>
    <source>
        <strain evidence="6 7">DSM-3847</strain>
    </source>
</reference>
<accession>A0A136WD94</accession>
<gene>
    <name evidence="6" type="primary">bmrR_2</name>
    <name evidence="6" type="ORF">CLNEO_21810</name>
</gene>
<dbReference type="InterPro" id="IPR009061">
    <property type="entry name" value="DNA-bd_dom_put_sf"/>
</dbReference>
<dbReference type="SMART" id="SM00871">
    <property type="entry name" value="AraC_E_bind"/>
    <property type="match status" value="1"/>
</dbReference>
<dbReference type="SUPFAM" id="SSF46955">
    <property type="entry name" value="Putative DNA-binding domain"/>
    <property type="match status" value="1"/>
</dbReference>
<evidence type="ECO:0000256" key="4">
    <source>
        <dbReference type="ARBA" id="ARBA00023163"/>
    </source>
</evidence>
<dbReference type="PATRIC" id="fig|36847.3.peg.2553"/>
<dbReference type="PANTHER" id="PTHR30204">
    <property type="entry name" value="REDOX-CYCLING DRUG-SENSING TRANSCRIPTIONAL ACTIVATOR SOXR"/>
    <property type="match status" value="1"/>
</dbReference>
<dbReference type="PROSITE" id="PS50937">
    <property type="entry name" value="HTH_MERR_2"/>
    <property type="match status" value="1"/>
</dbReference>
<keyword evidence="1" id="KW-0678">Repressor</keyword>
<dbReference type="InterPro" id="IPR000551">
    <property type="entry name" value="MerR-type_HTH_dom"/>
</dbReference>
<dbReference type="Pfam" id="PF06445">
    <property type="entry name" value="GyrI-like"/>
    <property type="match status" value="1"/>
</dbReference>
<evidence type="ECO:0000256" key="3">
    <source>
        <dbReference type="ARBA" id="ARBA00023125"/>
    </source>
</evidence>
<keyword evidence="7" id="KW-1185">Reference proteome</keyword>
<name>A0A136WD94_9FIRM</name>
<evidence type="ECO:0000256" key="2">
    <source>
        <dbReference type="ARBA" id="ARBA00023015"/>
    </source>
</evidence>
<dbReference type="InterPro" id="IPR011256">
    <property type="entry name" value="Reg_factor_effector_dom_sf"/>
</dbReference>
<dbReference type="Gene3D" id="1.10.1660.10">
    <property type="match status" value="1"/>
</dbReference>
<dbReference type="SMART" id="SM00422">
    <property type="entry name" value="HTH_MERR"/>
    <property type="match status" value="1"/>
</dbReference>
<sequence length="287" mass="33340">MSENHKYSIREVSEICNIPSKTLRYYDEIKLVVPEFRDEINRYRYYSKNQLITLCIIRKLRTMDFGLKEIQNIITGNKADGLEKNIEQKLEELLDEINCLQKKYASTNAFLQRLKTGVDLLNIKGEICLEDIAIEEIPETNLVFTRKTMTNYSNIDVSVHRWVEILNLCDDLNIKNKGTIIVTYYCNPLEQFLFTDTDIEFGTTVDAIGDGECFRTFGNFTAATAIHVGNYADIIHTHIRLVQWINQNQYKIIGPISEEFIISPLDINNINEHVTKIIIPIEKKHQK</sequence>
<dbReference type="InterPro" id="IPR029442">
    <property type="entry name" value="GyrI-like"/>
</dbReference>
<feature type="domain" description="HTH merR-type" evidence="5">
    <location>
        <begin position="6"/>
        <end position="76"/>
    </location>
</feature>
<evidence type="ECO:0000313" key="6">
    <source>
        <dbReference type="EMBL" id="KXL52485.1"/>
    </source>
</evidence>
<evidence type="ECO:0000256" key="1">
    <source>
        <dbReference type="ARBA" id="ARBA00022491"/>
    </source>
</evidence>
<dbReference type="Gene3D" id="3.20.80.10">
    <property type="entry name" value="Regulatory factor, effector binding domain"/>
    <property type="match status" value="1"/>
</dbReference>
<dbReference type="EMBL" id="LRVM01000007">
    <property type="protein sequence ID" value="KXL52485.1"/>
    <property type="molecule type" value="Genomic_DNA"/>
</dbReference>
<evidence type="ECO:0000313" key="7">
    <source>
        <dbReference type="Proteomes" id="UP000070539"/>
    </source>
</evidence>
<dbReference type="PANTHER" id="PTHR30204:SF69">
    <property type="entry name" value="MERR-FAMILY TRANSCRIPTIONAL REGULATOR"/>
    <property type="match status" value="1"/>
</dbReference>
<dbReference type="RefSeq" id="WP_066088776.1">
    <property type="nucleotide sequence ID" value="NZ_LRVM01000007.1"/>
</dbReference>
<keyword evidence="3" id="KW-0238">DNA-binding</keyword>
<dbReference type="InterPro" id="IPR047057">
    <property type="entry name" value="MerR_fam"/>
</dbReference>
<dbReference type="GO" id="GO:0003700">
    <property type="term" value="F:DNA-binding transcription factor activity"/>
    <property type="evidence" value="ECO:0007669"/>
    <property type="project" value="InterPro"/>
</dbReference>
<comment type="caution">
    <text evidence="6">The sequence shown here is derived from an EMBL/GenBank/DDBJ whole genome shotgun (WGS) entry which is preliminary data.</text>
</comment>
<dbReference type="Proteomes" id="UP000070539">
    <property type="component" value="Unassembled WGS sequence"/>
</dbReference>
<keyword evidence="4" id="KW-0804">Transcription</keyword>
<dbReference type="STRING" id="36847.CLNEO_21810"/>
<dbReference type="SUPFAM" id="SSF55136">
    <property type="entry name" value="Probable bacterial effector-binding domain"/>
    <property type="match status" value="1"/>
</dbReference>
<dbReference type="OrthoDB" id="9773308at2"/>
<evidence type="ECO:0000259" key="5">
    <source>
        <dbReference type="PROSITE" id="PS50937"/>
    </source>
</evidence>
<dbReference type="Pfam" id="PF13411">
    <property type="entry name" value="MerR_1"/>
    <property type="match status" value="1"/>
</dbReference>
<dbReference type="InterPro" id="IPR010499">
    <property type="entry name" value="AraC_E-bd"/>
</dbReference>
<protein>
    <submittedName>
        <fullName evidence="6">Multidrug-efflux transporter 1 regulator</fullName>
    </submittedName>
</protein>
<proteinExistence type="predicted"/>
<keyword evidence="2" id="KW-0805">Transcription regulation</keyword>
<dbReference type="AlphaFoldDB" id="A0A136WD94"/>
<organism evidence="6 7">
    <name type="scientific">Anaerotignum neopropionicum</name>
    <dbReference type="NCBI Taxonomy" id="36847"/>
    <lineage>
        <taxon>Bacteria</taxon>
        <taxon>Bacillati</taxon>
        <taxon>Bacillota</taxon>
        <taxon>Clostridia</taxon>
        <taxon>Lachnospirales</taxon>
        <taxon>Anaerotignaceae</taxon>
        <taxon>Anaerotignum</taxon>
    </lineage>
</organism>
<dbReference type="GO" id="GO:0003677">
    <property type="term" value="F:DNA binding"/>
    <property type="evidence" value="ECO:0007669"/>
    <property type="project" value="UniProtKB-KW"/>
</dbReference>